<feature type="compositionally biased region" description="Gly residues" evidence="13">
    <location>
        <begin position="97"/>
        <end position="108"/>
    </location>
</feature>
<dbReference type="AlphaFoldDB" id="A0A6G4X957"/>
<evidence type="ECO:0000313" key="16">
    <source>
        <dbReference type="Proteomes" id="UP000477722"/>
    </source>
</evidence>
<keyword evidence="12" id="KW-0175">Coiled coil</keyword>
<keyword evidence="9" id="KW-0067">ATP-binding</keyword>
<keyword evidence="6" id="KW-0812">Transmembrane</keyword>
<evidence type="ECO:0000256" key="4">
    <source>
        <dbReference type="ARBA" id="ARBA00022553"/>
    </source>
</evidence>
<feature type="domain" description="HAMP" evidence="14">
    <location>
        <begin position="355"/>
        <end position="409"/>
    </location>
</feature>
<proteinExistence type="predicted"/>
<evidence type="ECO:0000256" key="9">
    <source>
        <dbReference type="ARBA" id="ARBA00022840"/>
    </source>
</evidence>
<evidence type="ECO:0000256" key="2">
    <source>
        <dbReference type="ARBA" id="ARBA00004370"/>
    </source>
</evidence>
<feature type="non-terminal residue" evidence="15">
    <location>
        <position position="675"/>
    </location>
</feature>
<keyword evidence="4" id="KW-0597">Phosphoprotein</keyword>
<feature type="coiled-coil region" evidence="12">
    <location>
        <begin position="397"/>
        <end position="478"/>
    </location>
</feature>
<keyword evidence="10" id="KW-1133">Transmembrane helix</keyword>
<sequence length="675" mass="71105">MRARVRKKRLRKPGVPTAGAPAGRRARVRNRLLVSVTLCAAAVLAAGAPTLAAASADTKEAQDLVERAELGRRAIALSHSLADERDSVVAALADTGPDGGGPDGGGPDGAEPRVDGPGASLRARVDRQAAKVRGAAPDRVRARLAALPQTRREARTGPRGARAAYEAYSETIQALRGIAQDAARELPARAQSATAGALPELARAVDQASATRGLLRGALAGSGAQRALTSRAQQARAREQAALDDFEETADRADRERYRTTVTGTDVNAAERYLARLTDRPYLTARDRALSAERVDAALSARIAHIRGVQSSFAAAEVKRLEGLRDDDVDALQLRAALVGACLLLALAVSVWSARSVARPLSVLRRGSGRLAADPAGTEPITFRGRNDEFADVVRALNALRESAAGLQRRASWAESEQDQLAVAKAELTEQHELLRQDHAALQEQARQSSVAGHALFERLARRTLELAERQLDALEGLEARETDPDRLGALFTLDHLATRMRRHSDTLLLLAGAPRGGDGAGGDGGAPPGPAPLLDVLRAAVSEIEQYERVELGTLPSGTQVGGAAADDLSHLVAELLDNAAAFSPRGSEVRLTGRTLKNGEVAVSVQDDGAGLHRKRLGEVNARLEAAGTQGPPGDGDPLGGGLYVAARLAARHGMRVRLRARRLGGTEAVVHV</sequence>
<accession>A0A6G4X957</accession>
<name>A0A6G4X957_9ACTN</name>
<dbReference type="Gene3D" id="3.30.565.10">
    <property type="entry name" value="Histidine kinase-like ATPase, C-terminal domain"/>
    <property type="match status" value="1"/>
</dbReference>
<evidence type="ECO:0000256" key="8">
    <source>
        <dbReference type="ARBA" id="ARBA00022777"/>
    </source>
</evidence>
<dbReference type="InterPro" id="IPR003594">
    <property type="entry name" value="HATPase_dom"/>
</dbReference>
<comment type="caution">
    <text evidence="15">The sequence shown here is derived from an EMBL/GenBank/DDBJ whole genome shotgun (WGS) entry which is preliminary data.</text>
</comment>
<dbReference type="InterPro" id="IPR003660">
    <property type="entry name" value="HAMP_dom"/>
</dbReference>
<dbReference type="GO" id="GO:0000160">
    <property type="term" value="P:phosphorelay signal transduction system"/>
    <property type="evidence" value="ECO:0007669"/>
    <property type="project" value="UniProtKB-KW"/>
</dbReference>
<feature type="compositionally biased region" description="Low complexity" evidence="13">
    <location>
        <begin position="13"/>
        <end position="23"/>
    </location>
</feature>
<dbReference type="Gene3D" id="6.10.340.10">
    <property type="match status" value="1"/>
</dbReference>
<protein>
    <recommendedName>
        <fullName evidence="3">histidine kinase</fullName>
        <ecNumber evidence="3">2.7.13.3</ecNumber>
    </recommendedName>
</protein>
<feature type="region of interest" description="Disordered" evidence="13">
    <location>
        <begin position="1"/>
        <end position="23"/>
    </location>
</feature>
<dbReference type="EC" id="2.7.13.3" evidence="3"/>
<feature type="region of interest" description="Disordered" evidence="13">
    <location>
        <begin position="92"/>
        <end position="124"/>
    </location>
</feature>
<evidence type="ECO:0000256" key="11">
    <source>
        <dbReference type="ARBA" id="ARBA00023012"/>
    </source>
</evidence>
<evidence type="ECO:0000256" key="3">
    <source>
        <dbReference type="ARBA" id="ARBA00012438"/>
    </source>
</evidence>
<keyword evidence="8" id="KW-0418">Kinase</keyword>
<keyword evidence="5" id="KW-0808">Transferase</keyword>
<dbReference type="SMART" id="SM00387">
    <property type="entry name" value="HATPase_c"/>
    <property type="match status" value="1"/>
</dbReference>
<keyword evidence="16" id="KW-1185">Reference proteome</keyword>
<dbReference type="GO" id="GO:0016020">
    <property type="term" value="C:membrane"/>
    <property type="evidence" value="ECO:0007669"/>
    <property type="project" value="UniProtKB-SubCell"/>
</dbReference>
<dbReference type="SUPFAM" id="SSF55874">
    <property type="entry name" value="ATPase domain of HSP90 chaperone/DNA topoisomerase II/histidine kinase"/>
    <property type="match status" value="1"/>
</dbReference>
<evidence type="ECO:0000256" key="13">
    <source>
        <dbReference type="SAM" id="MobiDB-lite"/>
    </source>
</evidence>
<organism evidence="15 16">
    <name type="scientific">Streptomyces boncukensis</name>
    <dbReference type="NCBI Taxonomy" id="2711219"/>
    <lineage>
        <taxon>Bacteria</taxon>
        <taxon>Bacillati</taxon>
        <taxon>Actinomycetota</taxon>
        <taxon>Actinomycetes</taxon>
        <taxon>Kitasatosporales</taxon>
        <taxon>Streptomycetaceae</taxon>
        <taxon>Streptomyces</taxon>
    </lineage>
</organism>
<dbReference type="GO" id="GO:0004673">
    <property type="term" value="F:protein histidine kinase activity"/>
    <property type="evidence" value="ECO:0007669"/>
    <property type="project" value="UniProtKB-EC"/>
</dbReference>
<comment type="subcellular location">
    <subcellularLocation>
        <location evidence="2">Membrane</location>
    </subcellularLocation>
</comment>
<dbReference type="GO" id="GO:0005524">
    <property type="term" value="F:ATP binding"/>
    <property type="evidence" value="ECO:0007669"/>
    <property type="project" value="UniProtKB-KW"/>
</dbReference>
<evidence type="ECO:0000259" key="14">
    <source>
        <dbReference type="PROSITE" id="PS50885"/>
    </source>
</evidence>
<keyword evidence="11" id="KW-0902">Two-component regulatory system</keyword>
<evidence type="ECO:0000256" key="5">
    <source>
        <dbReference type="ARBA" id="ARBA00022679"/>
    </source>
</evidence>
<dbReference type="InterPro" id="IPR013587">
    <property type="entry name" value="Nitrate/nitrite_sensing"/>
</dbReference>
<reference evidence="15 16" key="1">
    <citation type="submission" date="2020-02" db="EMBL/GenBank/DDBJ databases">
        <title>Whole-genome analyses of novel actinobacteria.</title>
        <authorList>
            <person name="Sahin N."/>
            <person name="Tatar D."/>
        </authorList>
    </citation>
    <scope>NUCLEOTIDE SEQUENCE [LARGE SCALE GENOMIC DNA]</scope>
    <source>
        <strain evidence="15 16">SB3404</strain>
    </source>
</reference>
<comment type="catalytic activity">
    <reaction evidence="1">
        <text>ATP + protein L-histidine = ADP + protein N-phospho-L-histidine.</text>
        <dbReference type="EC" id="2.7.13.3"/>
    </reaction>
</comment>
<evidence type="ECO:0000313" key="15">
    <source>
        <dbReference type="EMBL" id="NGO73284.1"/>
    </source>
</evidence>
<evidence type="ECO:0000256" key="12">
    <source>
        <dbReference type="SAM" id="Coils"/>
    </source>
</evidence>
<dbReference type="EMBL" id="JAAKZZ010000680">
    <property type="protein sequence ID" value="NGO73284.1"/>
    <property type="molecule type" value="Genomic_DNA"/>
</dbReference>
<evidence type="ECO:0000256" key="6">
    <source>
        <dbReference type="ARBA" id="ARBA00022692"/>
    </source>
</evidence>
<keyword evidence="10" id="KW-0472">Membrane</keyword>
<dbReference type="Pfam" id="PF08376">
    <property type="entry name" value="NIT"/>
    <property type="match status" value="1"/>
</dbReference>
<evidence type="ECO:0000256" key="1">
    <source>
        <dbReference type="ARBA" id="ARBA00000085"/>
    </source>
</evidence>
<keyword evidence="7" id="KW-0547">Nucleotide-binding</keyword>
<feature type="compositionally biased region" description="Basic residues" evidence="13">
    <location>
        <begin position="1"/>
        <end position="12"/>
    </location>
</feature>
<dbReference type="InterPro" id="IPR036890">
    <property type="entry name" value="HATPase_C_sf"/>
</dbReference>
<dbReference type="PANTHER" id="PTHR44936">
    <property type="entry name" value="SENSOR PROTEIN CREC"/>
    <property type="match status" value="1"/>
</dbReference>
<dbReference type="Proteomes" id="UP000477722">
    <property type="component" value="Unassembled WGS sequence"/>
</dbReference>
<evidence type="ECO:0000256" key="7">
    <source>
        <dbReference type="ARBA" id="ARBA00022741"/>
    </source>
</evidence>
<dbReference type="PANTHER" id="PTHR44936:SF9">
    <property type="entry name" value="SENSOR PROTEIN CREC"/>
    <property type="match status" value="1"/>
</dbReference>
<gene>
    <name evidence="15" type="ORF">G5C65_34135</name>
</gene>
<dbReference type="Pfam" id="PF02518">
    <property type="entry name" value="HATPase_c"/>
    <property type="match status" value="1"/>
</dbReference>
<evidence type="ECO:0000256" key="10">
    <source>
        <dbReference type="ARBA" id="ARBA00022989"/>
    </source>
</evidence>
<dbReference type="InterPro" id="IPR050980">
    <property type="entry name" value="2C_sensor_his_kinase"/>
</dbReference>
<dbReference type="PROSITE" id="PS50885">
    <property type="entry name" value="HAMP"/>
    <property type="match status" value="1"/>
</dbReference>